<evidence type="ECO:0000313" key="3">
    <source>
        <dbReference type="EMBL" id="CAA2998782.1"/>
    </source>
</evidence>
<feature type="region of interest" description="Disordered" evidence="1">
    <location>
        <begin position="1"/>
        <end position="28"/>
    </location>
</feature>
<keyword evidence="4" id="KW-1185">Reference proteome</keyword>
<dbReference type="OrthoDB" id="1911818at2759"/>
<keyword evidence="2" id="KW-0472">Membrane</keyword>
<gene>
    <name evidence="3" type="ORF">OLEA9_A042282</name>
</gene>
<dbReference type="Proteomes" id="UP000594638">
    <property type="component" value="Unassembled WGS sequence"/>
</dbReference>
<reference evidence="3 4" key="1">
    <citation type="submission" date="2019-12" db="EMBL/GenBank/DDBJ databases">
        <authorList>
            <person name="Alioto T."/>
            <person name="Alioto T."/>
            <person name="Gomez Garrido J."/>
        </authorList>
    </citation>
    <scope>NUCLEOTIDE SEQUENCE [LARGE SCALE GENOMIC DNA]</scope>
</reference>
<dbReference type="EMBL" id="CACTIH010005604">
    <property type="protein sequence ID" value="CAA2998782.1"/>
    <property type="molecule type" value="Genomic_DNA"/>
</dbReference>
<dbReference type="EMBL" id="CACTIH010005604">
    <property type="protein sequence ID" value="CAA2998783.1"/>
    <property type="molecule type" value="Genomic_DNA"/>
</dbReference>
<dbReference type="Gramene" id="OE9A042282T1">
    <property type="protein sequence ID" value="OE9A042282C1"/>
    <property type="gene ID" value="OE9A042282"/>
</dbReference>
<comment type="caution">
    <text evidence="3">The sequence shown here is derived from an EMBL/GenBank/DDBJ whole genome shotgun (WGS) entry which is preliminary data.</text>
</comment>
<sequence>MAVNSSDECRSGDSIVVLPDEGTAKPENESQLNVVRHVEAFNTMKSDVCLTTESNLGNADLKMDKANNHAPCTLGVDIEKGKSENPDLTDESVLFLKTNDSLARTLQREISIGRKFTQLIMNHSSELPKFTSREKFLTERVYDVLTNRSRKYKRSASFNSRRVVLLFSVLSIMGTIILIYLTLRMWLIGDGSGNA</sequence>
<dbReference type="PANTHER" id="PTHR34064:SF5">
    <property type="entry name" value="PROTEIN, PUTATIVE-RELATED"/>
    <property type="match status" value="1"/>
</dbReference>
<dbReference type="Gramene" id="OE9A042282T2">
    <property type="protein sequence ID" value="OE9A042282C2"/>
    <property type="gene ID" value="OE9A042282"/>
</dbReference>
<evidence type="ECO:0000256" key="2">
    <source>
        <dbReference type="SAM" id="Phobius"/>
    </source>
</evidence>
<dbReference type="AlphaFoldDB" id="A0A8S0T1I8"/>
<name>A0A8S0T1I8_OLEEU</name>
<evidence type="ECO:0000256" key="1">
    <source>
        <dbReference type="SAM" id="MobiDB-lite"/>
    </source>
</evidence>
<organism evidence="3 4">
    <name type="scientific">Olea europaea subsp. europaea</name>
    <dbReference type="NCBI Taxonomy" id="158383"/>
    <lineage>
        <taxon>Eukaryota</taxon>
        <taxon>Viridiplantae</taxon>
        <taxon>Streptophyta</taxon>
        <taxon>Embryophyta</taxon>
        <taxon>Tracheophyta</taxon>
        <taxon>Spermatophyta</taxon>
        <taxon>Magnoliopsida</taxon>
        <taxon>eudicotyledons</taxon>
        <taxon>Gunneridae</taxon>
        <taxon>Pentapetalae</taxon>
        <taxon>asterids</taxon>
        <taxon>lamiids</taxon>
        <taxon>Lamiales</taxon>
        <taxon>Oleaceae</taxon>
        <taxon>Oleeae</taxon>
        <taxon>Olea</taxon>
    </lineage>
</organism>
<evidence type="ECO:0000313" key="4">
    <source>
        <dbReference type="Proteomes" id="UP000594638"/>
    </source>
</evidence>
<keyword evidence="2" id="KW-0812">Transmembrane</keyword>
<protein>
    <submittedName>
        <fullName evidence="3">Uncharacterized protein</fullName>
    </submittedName>
</protein>
<proteinExistence type="predicted"/>
<dbReference type="PANTHER" id="PTHR34064">
    <property type="entry name" value="OS04G0672300 PROTEIN"/>
    <property type="match status" value="1"/>
</dbReference>
<feature type="transmembrane region" description="Helical" evidence="2">
    <location>
        <begin position="163"/>
        <end position="183"/>
    </location>
</feature>
<keyword evidence="2" id="KW-1133">Transmembrane helix</keyword>
<accession>A0A8S0T1I8</accession>